<keyword evidence="2 4" id="KW-0863">Zinc-finger</keyword>
<dbReference type="HOGENOM" id="CLU_751212_0_0_1"/>
<keyword evidence="3" id="KW-0862">Zinc</keyword>
<evidence type="ECO:0000313" key="8">
    <source>
        <dbReference type="Proteomes" id="UP000009168"/>
    </source>
</evidence>
<keyword evidence="1" id="KW-0479">Metal-binding</keyword>
<dbReference type="GO" id="GO:0006457">
    <property type="term" value="P:protein folding"/>
    <property type="evidence" value="ECO:0007669"/>
    <property type="project" value="TreeGrafter"/>
</dbReference>
<organism evidence="7 8">
    <name type="scientific">Tetrahymena thermophila (strain SB210)</name>
    <dbReference type="NCBI Taxonomy" id="312017"/>
    <lineage>
        <taxon>Eukaryota</taxon>
        <taxon>Sar</taxon>
        <taxon>Alveolata</taxon>
        <taxon>Ciliophora</taxon>
        <taxon>Intramacronucleata</taxon>
        <taxon>Oligohymenophorea</taxon>
        <taxon>Hymenostomatida</taxon>
        <taxon>Tetrahymenina</taxon>
        <taxon>Tetrahymenidae</taxon>
        <taxon>Tetrahymena</taxon>
    </lineage>
</organism>
<dbReference type="GO" id="GO:0051087">
    <property type="term" value="F:protein-folding chaperone binding"/>
    <property type="evidence" value="ECO:0007669"/>
    <property type="project" value="TreeGrafter"/>
</dbReference>
<dbReference type="GeneID" id="7838161"/>
<feature type="compositionally biased region" description="Basic and acidic residues" evidence="5">
    <location>
        <begin position="198"/>
        <end position="207"/>
    </location>
</feature>
<reference evidence="8" key="1">
    <citation type="journal article" date="2006" name="PLoS Biol.">
        <title>Macronuclear genome sequence of the ciliate Tetrahymena thermophila, a model eukaryote.</title>
        <authorList>
            <person name="Eisen J.A."/>
            <person name="Coyne R.S."/>
            <person name="Wu M."/>
            <person name="Wu D."/>
            <person name="Thiagarajan M."/>
            <person name="Wortman J.R."/>
            <person name="Badger J.H."/>
            <person name="Ren Q."/>
            <person name="Amedeo P."/>
            <person name="Jones K.M."/>
            <person name="Tallon L.J."/>
            <person name="Delcher A.L."/>
            <person name="Salzberg S.L."/>
            <person name="Silva J.C."/>
            <person name="Haas B.J."/>
            <person name="Majoros W.H."/>
            <person name="Farzad M."/>
            <person name="Carlton J.M."/>
            <person name="Smith R.K. Jr."/>
            <person name="Garg J."/>
            <person name="Pearlman R.E."/>
            <person name="Karrer K.M."/>
            <person name="Sun L."/>
            <person name="Manning G."/>
            <person name="Elde N.C."/>
            <person name="Turkewitz A.P."/>
            <person name="Asai D.J."/>
            <person name="Wilkes D.E."/>
            <person name="Wang Y."/>
            <person name="Cai H."/>
            <person name="Collins K."/>
            <person name="Stewart B.A."/>
            <person name="Lee S.R."/>
            <person name="Wilamowska K."/>
            <person name="Weinberg Z."/>
            <person name="Ruzzo W.L."/>
            <person name="Wloga D."/>
            <person name="Gaertig J."/>
            <person name="Frankel J."/>
            <person name="Tsao C.-C."/>
            <person name="Gorovsky M.A."/>
            <person name="Keeling P.J."/>
            <person name="Waller R.F."/>
            <person name="Patron N.J."/>
            <person name="Cherry J.M."/>
            <person name="Stover N.A."/>
            <person name="Krieger C.J."/>
            <person name="del Toro C."/>
            <person name="Ryder H.F."/>
            <person name="Williamson S.C."/>
            <person name="Barbeau R.A."/>
            <person name="Hamilton E.P."/>
            <person name="Orias E."/>
        </authorList>
    </citation>
    <scope>NUCLEOTIDE SEQUENCE [LARGE SCALE GENOMIC DNA]</scope>
    <source>
        <strain evidence="8">SB210</strain>
    </source>
</reference>
<dbReference type="eggNOG" id="KOG3277">
    <property type="taxonomic scope" value="Eukaryota"/>
</dbReference>
<dbReference type="PROSITE" id="PS51501">
    <property type="entry name" value="ZF_DNL"/>
    <property type="match status" value="1"/>
</dbReference>
<dbReference type="STRING" id="312017.I7M9J3"/>
<dbReference type="OrthoDB" id="512667at2759"/>
<dbReference type="RefSeq" id="XP_001022193.3">
    <property type="nucleotide sequence ID" value="XM_001022193.4"/>
</dbReference>
<evidence type="ECO:0000256" key="1">
    <source>
        <dbReference type="ARBA" id="ARBA00022723"/>
    </source>
</evidence>
<feature type="domain" description="DNL-type" evidence="6">
    <location>
        <begin position="269"/>
        <end position="364"/>
    </location>
</feature>
<dbReference type="Proteomes" id="UP000009168">
    <property type="component" value="Unassembled WGS sequence"/>
</dbReference>
<evidence type="ECO:0000256" key="5">
    <source>
        <dbReference type="SAM" id="MobiDB-lite"/>
    </source>
</evidence>
<dbReference type="GO" id="GO:0005739">
    <property type="term" value="C:mitochondrion"/>
    <property type="evidence" value="ECO:0007669"/>
    <property type="project" value="TreeGrafter"/>
</dbReference>
<dbReference type="GO" id="GO:0008270">
    <property type="term" value="F:zinc ion binding"/>
    <property type="evidence" value="ECO:0007669"/>
    <property type="project" value="UniProtKB-KW"/>
</dbReference>
<dbReference type="EMBL" id="GG662548">
    <property type="protein sequence ID" value="EAS01948.3"/>
    <property type="molecule type" value="Genomic_DNA"/>
</dbReference>
<evidence type="ECO:0000256" key="3">
    <source>
        <dbReference type="ARBA" id="ARBA00022833"/>
    </source>
</evidence>
<dbReference type="PANTHER" id="PTHR20922:SF13">
    <property type="entry name" value="DNL-TYPE ZINC FINGER PROTEIN"/>
    <property type="match status" value="1"/>
</dbReference>
<gene>
    <name evidence="7" type="ORF">TTHERM_00499350</name>
</gene>
<evidence type="ECO:0000313" key="7">
    <source>
        <dbReference type="EMBL" id="EAS01948.3"/>
    </source>
</evidence>
<dbReference type="Pfam" id="PF05180">
    <property type="entry name" value="zf-DNL"/>
    <property type="match status" value="1"/>
</dbReference>
<evidence type="ECO:0000256" key="4">
    <source>
        <dbReference type="PROSITE-ProRule" id="PRU00834"/>
    </source>
</evidence>
<dbReference type="PANTHER" id="PTHR20922">
    <property type="entry name" value="DNL-TYPE ZINC FINGER PROTEIN"/>
    <property type="match status" value="1"/>
</dbReference>
<dbReference type="InterPro" id="IPR007853">
    <property type="entry name" value="Znf_DNL-typ"/>
</dbReference>
<dbReference type="GO" id="GO:0050821">
    <property type="term" value="P:protein stabilization"/>
    <property type="evidence" value="ECO:0007669"/>
    <property type="project" value="TreeGrafter"/>
</dbReference>
<feature type="region of interest" description="Disordered" evidence="5">
    <location>
        <begin position="156"/>
        <end position="217"/>
    </location>
</feature>
<evidence type="ECO:0000256" key="2">
    <source>
        <dbReference type="ARBA" id="ARBA00022771"/>
    </source>
</evidence>
<feature type="compositionally biased region" description="Basic residues" evidence="5">
    <location>
        <begin position="157"/>
        <end position="166"/>
    </location>
</feature>
<dbReference type="KEGG" id="tet:TTHERM_00499350"/>
<protein>
    <submittedName>
        <fullName evidence="7">DNL zinc finger protein</fullName>
    </submittedName>
</protein>
<feature type="compositionally biased region" description="Polar residues" evidence="5">
    <location>
        <begin position="170"/>
        <end position="181"/>
    </location>
</feature>
<proteinExistence type="predicted"/>
<name>I7M9J3_TETTS</name>
<dbReference type="AlphaFoldDB" id="I7M9J3"/>
<dbReference type="InParanoid" id="I7M9J3"/>
<accession>I7M9J3</accession>
<dbReference type="InterPro" id="IPR024158">
    <property type="entry name" value="Mt_import_TIM15"/>
</dbReference>
<keyword evidence="8" id="KW-1185">Reference proteome</keyword>
<evidence type="ECO:0000259" key="6">
    <source>
        <dbReference type="PROSITE" id="PS51501"/>
    </source>
</evidence>
<sequence>MQNLSKIALNTLKSQSQQNYFLRKLMKFQKQQFGLNYHFNFPLKGNLCYLSSFRFSSQNRCKSNPDKTCQNNGACHSKQESCHDHETCQNQQTQPNHQNQEDPDITRLKELLNSFSKDNQQNHHHEHGCCGGQKECGSNKMKGQDHEHEHENGCCGGHHHHHHHHDHGMANSNQNQDNSVSGNHNHEHGVDHHHHHHDGCCGHDHHHDHDHHHNHGNDAIDIEQLSKQKVETKEYQLNSGDKVEAVLTGDNTISYSKISQIKGVKAREFEHGQLLMIFTCGVCETRSARSFTKKAYNEGVVLIRCEKCDSLHLVADNLGWFDDKKQNIETIMEKKGENIQKVDDSEAINDIISKFVNKEDLIDQKTQNS</sequence>
<dbReference type="GO" id="GO:0030150">
    <property type="term" value="P:protein import into mitochondrial matrix"/>
    <property type="evidence" value="ECO:0007669"/>
    <property type="project" value="TreeGrafter"/>
</dbReference>